<proteinExistence type="predicted"/>
<dbReference type="STRING" id="1834516.BL253_12150"/>
<dbReference type="RefSeq" id="WP_076816482.1">
    <property type="nucleotide sequence ID" value="NZ_MOMC01000022.1"/>
</dbReference>
<gene>
    <name evidence="3" type="ORF">BL253_12150</name>
</gene>
<evidence type="ECO:0000313" key="3">
    <source>
        <dbReference type="EMBL" id="ONH30846.1"/>
    </source>
</evidence>
<dbReference type="EMBL" id="MOMC01000022">
    <property type="protein sequence ID" value="ONH30846.1"/>
    <property type="molecule type" value="Genomic_DNA"/>
</dbReference>
<dbReference type="PANTHER" id="PTHR30143">
    <property type="entry name" value="ACID HYDRATASE"/>
    <property type="match status" value="1"/>
</dbReference>
<keyword evidence="4" id="KW-1185">Reference proteome</keyword>
<dbReference type="Proteomes" id="UP000188929">
    <property type="component" value="Unassembled WGS sequence"/>
</dbReference>
<sequence length="266" mass="27415">MTATTASVEAAADRLQLATASGIPCAPITDLVPAGDIDAGYQVQSRLTERRLAAGARIVGRKIGLTSAAVQSQIGVDRPDFGVLFDDMRYADDELIEMGRLLQPKAEAEVAFLLSRDIEDASDPAVVRGAVELAFPALEIVDSRIADWKIGITDTVADNASSGVFVIGAVGTPLDAVAPVDVTMTMRRGDEVVSAGTGHDCLGDPLNALAWLAATLIEVGTPLRAGDLVLSGALGPMVSVSAGDVFVADIAPLGTVTARFSGKDEG</sequence>
<name>A0A1V2IEG9_9ACTN</name>
<organism evidence="3 4">
    <name type="scientific">Pseudofrankia asymbiotica</name>
    <dbReference type="NCBI Taxonomy" id="1834516"/>
    <lineage>
        <taxon>Bacteria</taxon>
        <taxon>Bacillati</taxon>
        <taxon>Actinomycetota</taxon>
        <taxon>Actinomycetes</taxon>
        <taxon>Frankiales</taxon>
        <taxon>Frankiaceae</taxon>
        <taxon>Pseudofrankia</taxon>
    </lineage>
</organism>
<dbReference type="InterPro" id="IPR036663">
    <property type="entry name" value="Fumarylacetoacetase_C_sf"/>
</dbReference>
<dbReference type="Gene3D" id="3.90.850.10">
    <property type="entry name" value="Fumarylacetoacetase-like, C-terminal domain"/>
    <property type="match status" value="1"/>
</dbReference>
<evidence type="ECO:0000259" key="2">
    <source>
        <dbReference type="Pfam" id="PF01557"/>
    </source>
</evidence>
<dbReference type="Pfam" id="PF01557">
    <property type="entry name" value="FAA_hydrolase"/>
    <property type="match status" value="1"/>
</dbReference>
<evidence type="ECO:0000256" key="1">
    <source>
        <dbReference type="ARBA" id="ARBA00023239"/>
    </source>
</evidence>
<dbReference type="OrthoDB" id="9792137at2"/>
<dbReference type="InterPro" id="IPR050772">
    <property type="entry name" value="Hydratase-Decarb/MhpD_sf"/>
</dbReference>
<dbReference type="GO" id="GO:0008684">
    <property type="term" value="F:2-oxopent-4-enoate hydratase activity"/>
    <property type="evidence" value="ECO:0007669"/>
    <property type="project" value="TreeGrafter"/>
</dbReference>
<keyword evidence="1" id="KW-0456">Lyase</keyword>
<feature type="domain" description="Fumarylacetoacetase-like C-terminal" evidence="2">
    <location>
        <begin position="102"/>
        <end position="260"/>
    </location>
</feature>
<evidence type="ECO:0000313" key="4">
    <source>
        <dbReference type="Proteomes" id="UP000188929"/>
    </source>
</evidence>
<reference evidence="4" key="1">
    <citation type="submission" date="2016-10" db="EMBL/GenBank/DDBJ databases">
        <title>Frankia sp. NRRL B-16386 Genome sequencing.</title>
        <authorList>
            <person name="Ghodhbane-Gtari F."/>
            <person name="Swanson E."/>
            <person name="Gueddou A."/>
            <person name="Hezbri K."/>
            <person name="Ktari K."/>
            <person name="Nouioui I."/>
            <person name="Morris K."/>
            <person name="Simpson S."/>
            <person name="Abebe-Akele F."/>
            <person name="Thomas K."/>
            <person name="Gtari M."/>
            <person name="Tisa L.S."/>
        </authorList>
    </citation>
    <scope>NUCLEOTIDE SEQUENCE [LARGE SCALE GENOMIC DNA]</scope>
    <source>
        <strain evidence="4">NRRL B-16386</strain>
    </source>
</reference>
<protein>
    <submittedName>
        <fullName evidence="3">2-keto-4-pentenoate hydratase</fullName>
    </submittedName>
</protein>
<accession>A0A1V2IEG9</accession>
<dbReference type="SUPFAM" id="SSF56529">
    <property type="entry name" value="FAH"/>
    <property type="match status" value="1"/>
</dbReference>
<dbReference type="InterPro" id="IPR011234">
    <property type="entry name" value="Fumarylacetoacetase-like_C"/>
</dbReference>
<comment type="caution">
    <text evidence="3">The sequence shown here is derived from an EMBL/GenBank/DDBJ whole genome shotgun (WGS) entry which is preliminary data.</text>
</comment>
<dbReference type="AlphaFoldDB" id="A0A1V2IEG9"/>
<dbReference type="GO" id="GO:0005737">
    <property type="term" value="C:cytoplasm"/>
    <property type="evidence" value="ECO:0007669"/>
    <property type="project" value="TreeGrafter"/>
</dbReference>
<dbReference type="PANTHER" id="PTHR30143:SF0">
    <property type="entry name" value="2-KETO-4-PENTENOATE HYDRATASE"/>
    <property type="match status" value="1"/>
</dbReference>